<proteinExistence type="predicted"/>
<reference evidence="1" key="1">
    <citation type="journal article" date="2023" name="Plant J.">
        <title>Genome sequences and population genomics provide insights into the demographic history, inbreeding, and mutation load of two 'living fossil' tree species of Dipteronia.</title>
        <authorList>
            <person name="Feng Y."/>
            <person name="Comes H.P."/>
            <person name="Chen J."/>
            <person name="Zhu S."/>
            <person name="Lu R."/>
            <person name="Zhang X."/>
            <person name="Li P."/>
            <person name="Qiu J."/>
            <person name="Olsen K.M."/>
            <person name="Qiu Y."/>
        </authorList>
    </citation>
    <scope>NUCLEOTIDE SEQUENCE</scope>
    <source>
        <strain evidence="1">KIB01</strain>
    </source>
</reference>
<sequence>MAITPYRVIRDQWKTLVNYWNTKRTQLQKKGTKIDRVNMFIETQPRIDKNKMKTIIDDEATHVISQFEEHLRDIPAEEQTDIIREQVFT</sequence>
<dbReference type="AlphaFoldDB" id="A0AAD9X351"/>
<comment type="caution">
    <text evidence="1">The sequence shown here is derived from an EMBL/GenBank/DDBJ whole genome shotgun (WGS) entry which is preliminary data.</text>
</comment>
<accession>A0AAD9X351</accession>
<keyword evidence="2" id="KW-1185">Reference proteome</keyword>
<name>A0AAD9X351_9ROSI</name>
<dbReference type="EMBL" id="JANJYI010000004">
    <property type="protein sequence ID" value="KAK2651931.1"/>
    <property type="molecule type" value="Genomic_DNA"/>
</dbReference>
<organism evidence="1 2">
    <name type="scientific">Dipteronia dyeriana</name>
    <dbReference type="NCBI Taxonomy" id="168575"/>
    <lineage>
        <taxon>Eukaryota</taxon>
        <taxon>Viridiplantae</taxon>
        <taxon>Streptophyta</taxon>
        <taxon>Embryophyta</taxon>
        <taxon>Tracheophyta</taxon>
        <taxon>Spermatophyta</taxon>
        <taxon>Magnoliopsida</taxon>
        <taxon>eudicotyledons</taxon>
        <taxon>Gunneridae</taxon>
        <taxon>Pentapetalae</taxon>
        <taxon>rosids</taxon>
        <taxon>malvids</taxon>
        <taxon>Sapindales</taxon>
        <taxon>Sapindaceae</taxon>
        <taxon>Hippocastanoideae</taxon>
        <taxon>Acereae</taxon>
        <taxon>Dipteronia</taxon>
    </lineage>
</organism>
<protein>
    <submittedName>
        <fullName evidence="1">Uncharacterized protein</fullName>
    </submittedName>
</protein>
<evidence type="ECO:0000313" key="1">
    <source>
        <dbReference type="EMBL" id="KAK2651931.1"/>
    </source>
</evidence>
<dbReference type="Proteomes" id="UP001280121">
    <property type="component" value="Unassembled WGS sequence"/>
</dbReference>
<evidence type="ECO:0000313" key="2">
    <source>
        <dbReference type="Proteomes" id="UP001280121"/>
    </source>
</evidence>
<gene>
    <name evidence="1" type="ORF">Ddye_011787</name>
</gene>